<dbReference type="PANTHER" id="PTHR33884">
    <property type="entry name" value="UPF0410 PROTEIN YMGE"/>
    <property type="match status" value="1"/>
</dbReference>
<feature type="transmembrane region" description="Helical" evidence="7">
    <location>
        <begin position="61"/>
        <end position="79"/>
    </location>
</feature>
<dbReference type="HOGENOM" id="CLU_160040_2_0_4"/>
<keyword evidence="3" id="KW-1003">Cell membrane</keyword>
<dbReference type="EMBL" id="AFAY01000056">
    <property type="protein sequence ID" value="EGF06033.1"/>
    <property type="molecule type" value="Genomic_DNA"/>
</dbReference>
<comment type="similarity">
    <text evidence="2">Belongs to the UPF0410 family.</text>
</comment>
<evidence type="ECO:0000256" key="3">
    <source>
        <dbReference type="ARBA" id="ARBA00022475"/>
    </source>
</evidence>
<keyword evidence="5 7" id="KW-1133">Transmembrane helix</keyword>
<evidence type="ECO:0000256" key="7">
    <source>
        <dbReference type="SAM" id="Phobius"/>
    </source>
</evidence>
<dbReference type="AlphaFoldDB" id="F2BGQ4"/>
<dbReference type="InterPro" id="IPR007341">
    <property type="entry name" value="Transgly_assoc"/>
</dbReference>
<keyword evidence="4 7" id="KW-0812">Transmembrane</keyword>
<feature type="transmembrane region" description="Helical" evidence="7">
    <location>
        <begin position="35"/>
        <end position="54"/>
    </location>
</feature>
<keyword evidence="9" id="KW-1185">Reference proteome</keyword>
<accession>F2BGQ4</accession>
<organism evidence="8 9">
    <name type="scientific">Neisseria bacilliformis ATCC BAA-1200</name>
    <dbReference type="NCBI Taxonomy" id="888742"/>
    <lineage>
        <taxon>Bacteria</taxon>
        <taxon>Pseudomonadati</taxon>
        <taxon>Pseudomonadota</taxon>
        <taxon>Betaproteobacteria</taxon>
        <taxon>Neisseriales</taxon>
        <taxon>Neisseriaceae</taxon>
        <taxon>Neisseria</taxon>
    </lineage>
</organism>
<evidence type="ECO:0000313" key="8">
    <source>
        <dbReference type="EMBL" id="EGF06033.1"/>
    </source>
</evidence>
<reference evidence="8 9" key="1">
    <citation type="submission" date="2011-02" db="EMBL/GenBank/DDBJ databases">
        <authorList>
            <person name="Muzny D."/>
            <person name="Qin X."/>
            <person name="Deng J."/>
            <person name="Jiang H."/>
            <person name="Liu Y."/>
            <person name="Qu J."/>
            <person name="Song X.-Z."/>
            <person name="Zhang L."/>
            <person name="Thornton R."/>
            <person name="Coyle M."/>
            <person name="Francisco L."/>
            <person name="Jackson L."/>
            <person name="Javaid M."/>
            <person name="Korchina V."/>
            <person name="Kovar C."/>
            <person name="Mata R."/>
            <person name="Mathew T."/>
            <person name="Ngo R."/>
            <person name="Nguyen L."/>
            <person name="Nguyen N."/>
            <person name="Okwuonu G."/>
            <person name="Ongeri F."/>
            <person name="Pham C."/>
            <person name="Simmons D."/>
            <person name="Wilczek-Boney K."/>
            <person name="Hale W."/>
            <person name="Jakkamsetti A."/>
            <person name="Pham P."/>
            <person name="Ruth R."/>
            <person name="San Lucas F."/>
            <person name="Warren J."/>
            <person name="Zhang J."/>
            <person name="Zhao Z."/>
            <person name="Zhou C."/>
            <person name="Zhu D."/>
            <person name="Lee S."/>
            <person name="Bess C."/>
            <person name="Blankenburg K."/>
            <person name="Forbes L."/>
            <person name="Fu Q."/>
            <person name="Gubbala S."/>
            <person name="Hirani K."/>
            <person name="Jayaseelan J.C."/>
            <person name="Lara F."/>
            <person name="Munidasa M."/>
            <person name="Palculict T."/>
            <person name="Patil S."/>
            <person name="Pu L.-L."/>
            <person name="Saada N."/>
            <person name="Tang L."/>
            <person name="Weissenberger G."/>
            <person name="Zhu Y."/>
            <person name="Hemphill L."/>
            <person name="Shang Y."/>
            <person name="Youmans B."/>
            <person name="Ayvaz T."/>
            <person name="Ross M."/>
            <person name="Santibanez J."/>
            <person name="Aqrawi P."/>
            <person name="Gross S."/>
            <person name="Joshi V."/>
            <person name="Fowler G."/>
            <person name="Nazareth L."/>
            <person name="Reid J."/>
            <person name="Worley K."/>
            <person name="Petrosino J."/>
            <person name="Highlander S."/>
            <person name="Gibbs R."/>
        </authorList>
    </citation>
    <scope>NUCLEOTIDE SEQUENCE [LARGE SCALE GENOMIC DNA]</scope>
    <source>
        <strain evidence="8 9">ATCC BAA-1200</strain>
    </source>
</reference>
<comment type="caution">
    <text evidence="8">The sequence shown here is derived from an EMBL/GenBank/DDBJ whole genome shotgun (WGS) entry which is preliminary data.</text>
</comment>
<evidence type="ECO:0000256" key="6">
    <source>
        <dbReference type="ARBA" id="ARBA00023136"/>
    </source>
</evidence>
<dbReference type="PANTHER" id="PTHR33884:SF7">
    <property type="entry name" value="BSL8023 PROTEIN"/>
    <property type="match status" value="1"/>
</dbReference>
<protein>
    <submittedName>
        <fullName evidence="8">Transglycosylase associated protein</fullName>
    </submittedName>
</protein>
<evidence type="ECO:0000313" key="9">
    <source>
        <dbReference type="Proteomes" id="UP000004105"/>
    </source>
</evidence>
<dbReference type="GO" id="GO:0005886">
    <property type="term" value="C:plasma membrane"/>
    <property type="evidence" value="ECO:0007669"/>
    <property type="project" value="UniProtKB-SubCell"/>
</dbReference>
<comment type="subcellular location">
    <subcellularLocation>
        <location evidence="1">Cell membrane</location>
        <topology evidence="1">Multi-pass membrane protein</topology>
    </subcellularLocation>
</comment>
<evidence type="ECO:0000256" key="2">
    <source>
        <dbReference type="ARBA" id="ARBA00011006"/>
    </source>
</evidence>
<name>F2BGQ4_9NEIS</name>
<gene>
    <name evidence="8" type="ORF">HMPREF9123_2911</name>
</gene>
<dbReference type="Proteomes" id="UP000004105">
    <property type="component" value="Unassembled WGS sequence"/>
</dbReference>
<evidence type="ECO:0000256" key="1">
    <source>
        <dbReference type="ARBA" id="ARBA00004651"/>
    </source>
</evidence>
<dbReference type="Pfam" id="PF04226">
    <property type="entry name" value="Transgly_assoc"/>
    <property type="match status" value="1"/>
</dbReference>
<feature type="transmembrane region" description="Helical" evidence="7">
    <location>
        <begin position="91"/>
        <end position="108"/>
    </location>
</feature>
<keyword evidence="6 7" id="KW-0472">Membrane</keyword>
<sequence length="114" mass="12391">MVRQKTVNLYSRALNPAKTRYIRASRNNAHTKGRTMIVTLLIGFVIGVLAKFLYPGRERMGIIMTTLLGIGGSVLGSWAGQVMGWYAPGQPAGWIVSTVAAVVILAVYDRLAAR</sequence>
<evidence type="ECO:0000256" key="5">
    <source>
        <dbReference type="ARBA" id="ARBA00022989"/>
    </source>
</evidence>
<evidence type="ECO:0000256" key="4">
    <source>
        <dbReference type="ARBA" id="ARBA00022692"/>
    </source>
</evidence>
<proteinExistence type="inferred from homology"/>